<sequence length="241" mass="27064">MKRLNVIRYAFLSLSILFSQTTWSETIQLTTESYPPFNMMASTGEVSGISTDIVRELFARNGLDYEITLLPWNRAYVAALEVPGTGVFSTTRTPDREALFKWVSPLTLNNWVLLSMKARNIQLNSLEDAKQYRIGGYRGDAIALYLEKQGFKLDLVSRDDLNALKLARKRIDLWATGHLLGAYIAKEQGVEGVVTSLTFKETTMGLAFHPDTSSALIDALNESLQAMYQDGTIGKIYAEYR</sequence>
<name>A0A1N7KYC6_9GAMM</name>
<protein>
    <submittedName>
        <fullName evidence="3">Amino acid ABC transporter substrate-binding protein, PAAT family</fullName>
    </submittedName>
</protein>
<dbReference type="Proteomes" id="UP000185999">
    <property type="component" value="Unassembled WGS sequence"/>
</dbReference>
<dbReference type="RefSeq" id="WP_054341742.1">
    <property type="nucleotide sequence ID" value="NZ_FTOE01000003.1"/>
</dbReference>
<dbReference type="SUPFAM" id="SSF53850">
    <property type="entry name" value="Periplasmic binding protein-like II"/>
    <property type="match status" value="1"/>
</dbReference>
<evidence type="ECO:0000313" key="3">
    <source>
        <dbReference type="EMBL" id="SIS66595.1"/>
    </source>
</evidence>
<feature type="domain" description="Solute-binding protein family 3/N-terminal" evidence="2">
    <location>
        <begin position="26"/>
        <end position="241"/>
    </location>
</feature>
<dbReference type="SMART" id="SM00062">
    <property type="entry name" value="PBPb"/>
    <property type="match status" value="1"/>
</dbReference>
<dbReference type="Gene3D" id="3.40.190.10">
    <property type="entry name" value="Periplasmic binding protein-like II"/>
    <property type="match status" value="2"/>
</dbReference>
<proteinExistence type="predicted"/>
<accession>A0A1N7KYC6</accession>
<dbReference type="PANTHER" id="PTHR38834">
    <property type="entry name" value="PERIPLASMIC SUBSTRATE BINDING PROTEIN FAMILY 3"/>
    <property type="match status" value="1"/>
</dbReference>
<dbReference type="STRING" id="619304.SAMN05421760_10372"/>
<keyword evidence="1" id="KW-0732">Signal</keyword>
<evidence type="ECO:0000313" key="4">
    <source>
        <dbReference type="Proteomes" id="UP000185999"/>
    </source>
</evidence>
<evidence type="ECO:0000256" key="1">
    <source>
        <dbReference type="SAM" id="SignalP"/>
    </source>
</evidence>
<dbReference type="PANTHER" id="PTHR38834:SF3">
    <property type="entry name" value="SOLUTE-BINDING PROTEIN FAMILY 3_N-TERMINAL DOMAIN-CONTAINING PROTEIN"/>
    <property type="match status" value="1"/>
</dbReference>
<gene>
    <name evidence="3" type="ORF">SAMN05421760_10372</name>
</gene>
<keyword evidence="4" id="KW-1185">Reference proteome</keyword>
<evidence type="ECO:0000259" key="2">
    <source>
        <dbReference type="SMART" id="SM00062"/>
    </source>
</evidence>
<feature type="signal peptide" evidence="1">
    <location>
        <begin position="1"/>
        <end position="24"/>
    </location>
</feature>
<organism evidence="3 4">
    <name type="scientific">Neptunomonas antarctica</name>
    <dbReference type="NCBI Taxonomy" id="619304"/>
    <lineage>
        <taxon>Bacteria</taxon>
        <taxon>Pseudomonadati</taxon>
        <taxon>Pseudomonadota</taxon>
        <taxon>Gammaproteobacteria</taxon>
        <taxon>Oceanospirillales</taxon>
        <taxon>Oceanospirillaceae</taxon>
        <taxon>Neptunomonas</taxon>
    </lineage>
</organism>
<dbReference type="Pfam" id="PF00497">
    <property type="entry name" value="SBP_bac_3"/>
    <property type="match status" value="1"/>
</dbReference>
<dbReference type="AlphaFoldDB" id="A0A1N7KYC6"/>
<dbReference type="InterPro" id="IPR001638">
    <property type="entry name" value="Solute-binding_3/MltF_N"/>
</dbReference>
<feature type="chain" id="PRO_5009943208" evidence="1">
    <location>
        <begin position="25"/>
        <end position="241"/>
    </location>
</feature>
<dbReference type="EMBL" id="FTOE01000003">
    <property type="protein sequence ID" value="SIS66595.1"/>
    <property type="molecule type" value="Genomic_DNA"/>
</dbReference>
<reference evidence="4" key="1">
    <citation type="submission" date="2017-01" db="EMBL/GenBank/DDBJ databases">
        <authorList>
            <person name="Varghese N."/>
            <person name="Submissions S."/>
        </authorList>
    </citation>
    <scope>NUCLEOTIDE SEQUENCE [LARGE SCALE GENOMIC DNA]</scope>
    <source>
        <strain evidence="4">DSM 22306</strain>
    </source>
</reference>